<keyword evidence="2" id="KW-1185">Reference proteome</keyword>
<dbReference type="InterPro" id="IPR052924">
    <property type="entry name" value="OsmC/Ohr_hydroprdx_reductase"/>
</dbReference>
<evidence type="ECO:0000313" key="1">
    <source>
        <dbReference type="EMBL" id="SNB75311.1"/>
    </source>
</evidence>
<dbReference type="EMBL" id="FYEK01000075">
    <property type="protein sequence ID" value="SNB75311.1"/>
    <property type="molecule type" value="Genomic_DNA"/>
</dbReference>
<sequence length="177" mass="19334">MGLVLNGLDVEQLQQLSAQVQTDPEAARSLNRWTARVRWLGGFKGRAYIRNHSFVVDEPADLVGQDEAPNAVEYVLGALGACLTVGFVLNATKRGIPLRNLEIALEGEIDNILTFLGLSQEGHPGYREIIVKAYVDADADEETLRAIWEETVATSPVGNTLARPVTLRPELRRATAA</sequence>
<dbReference type="Gene3D" id="3.30.300.20">
    <property type="match status" value="1"/>
</dbReference>
<dbReference type="RefSeq" id="WP_088572411.1">
    <property type="nucleotide sequence ID" value="NZ_FYEK01000075.1"/>
</dbReference>
<dbReference type="InterPro" id="IPR015946">
    <property type="entry name" value="KH_dom-like_a/b"/>
</dbReference>
<dbReference type="InterPro" id="IPR036102">
    <property type="entry name" value="OsmC/Ohrsf"/>
</dbReference>
<protein>
    <submittedName>
        <fullName evidence="1">Uncharacterized OsmC-related protein</fullName>
    </submittedName>
</protein>
<dbReference type="InterPro" id="IPR003718">
    <property type="entry name" value="OsmC/Ohr_fam"/>
</dbReference>
<dbReference type="PANTHER" id="PTHR35368">
    <property type="entry name" value="HYDROPEROXIDE REDUCTASE"/>
    <property type="match status" value="1"/>
</dbReference>
<name>A0A212RS17_9CHLR</name>
<proteinExistence type="predicted"/>
<reference evidence="2" key="1">
    <citation type="submission" date="2017-06" db="EMBL/GenBank/DDBJ databases">
        <authorList>
            <person name="Varghese N."/>
            <person name="Submissions S."/>
        </authorList>
    </citation>
    <scope>NUCLEOTIDE SEQUENCE [LARGE SCALE GENOMIC DNA]</scope>
    <source>
        <strain evidence="2">JAD2</strain>
    </source>
</reference>
<dbReference type="AlphaFoldDB" id="A0A212RS17"/>
<organism evidence="1 2">
    <name type="scientific">Thermoflexus hugenholtzii JAD2</name>
    <dbReference type="NCBI Taxonomy" id="877466"/>
    <lineage>
        <taxon>Bacteria</taxon>
        <taxon>Bacillati</taxon>
        <taxon>Chloroflexota</taxon>
        <taxon>Thermoflexia</taxon>
        <taxon>Thermoflexales</taxon>
        <taxon>Thermoflexaceae</taxon>
        <taxon>Thermoflexus</taxon>
    </lineage>
</organism>
<accession>A0A212RS17</accession>
<evidence type="ECO:0000313" key="2">
    <source>
        <dbReference type="Proteomes" id="UP000197025"/>
    </source>
</evidence>
<dbReference type="InParanoid" id="A0A212RS17"/>
<gene>
    <name evidence="1" type="ORF">SAMN02746019_00018920</name>
</gene>
<dbReference type="Proteomes" id="UP000197025">
    <property type="component" value="Unassembled WGS sequence"/>
</dbReference>
<dbReference type="OrthoDB" id="1433018at2"/>
<dbReference type="Pfam" id="PF02566">
    <property type="entry name" value="OsmC"/>
    <property type="match status" value="1"/>
</dbReference>
<dbReference type="SUPFAM" id="SSF82784">
    <property type="entry name" value="OsmC-like"/>
    <property type="match status" value="1"/>
</dbReference>
<dbReference type="PANTHER" id="PTHR35368:SF1">
    <property type="entry name" value="HYDROPEROXIDE REDUCTASE"/>
    <property type="match status" value="1"/>
</dbReference>